<proteinExistence type="predicted"/>
<dbReference type="EMBL" id="CP133615">
    <property type="protein sequence ID" value="WMV23604.1"/>
    <property type="molecule type" value="Genomic_DNA"/>
</dbReference>
<accession>A0AAF0TLF6</accession>
<evidence type="ECO:0000313" key="2">
    <source>
        <dbReference type="Proteomes" id="UP001234989"/>
    </source>
</evidence>
<gene>
    <name evidence="1" type="ORF">MTR67_016989</name>
</gene>
<reference evidence="1" key="1">
    <citation type="submission" date="2023-08" db="EMBL/GenBank/DDBJ databases">
        <title>A de novo genome assembly of Solanum verrucosum Schlechtendal, a Mexican diploid species geographically isolated from the other diploid A-genome species in potato relatives.</title>
        <authorList>
            <person name="Hosaka K."/>
        </authorList>
    </citation>
    <scope>NUCLEOTIDE SEQUENCE</scope>
    <source>
        <tissue evidence="1">Young leaves</tissue>
    </source>
</reference>
<keyword evidence="2" id="KW-1185">Reference proteome</keyword>
<evidence type="ECO:0000313" key="1">
    <source>
        <dbReference type="EMBL" id="WMV23604.1"/>
    </source>
</evidence>
<organism evidence="1 2">
    <name type="scientific">Solanum verrucosum</name>
    <dbReference type="NCBI Taxonomy" id="315347"/>
    <lineage>
        <taxon>Eukaryota</taxon>
        <taxon>Viridiplantae</taxon>
        <taxon>Streptophyta</taxon>
        <taxon>Embryophyta</taxon>
        <taxon>Tracheophyta</taxon>
        <taxon>Spermatophyta</taxon>
        <taxon>Magnoliopsida</taxon>
        <taxon>eudicotyledons</taxon>
        <taxon>Gunneridae</taxon>
        <taxon>Pentapetalae</taxon>
        <taxon>asterids</taxon>
        <taxon>lamiids</taxon>
        <taxon>Solanales</taxon>
        <taxon>Solanaceae</taxon>
        <taxon>Solanoideae</taxon>
        <taxon>Solaneae</taxon>
        <taxon>Solanum</taxon>
    </lineage>
</organism>
<sequence length="11" mass="1292">MMLLILGWVLC</sequence>
<dbReference type="Proteomes" id="UP001234989">
    <property type="component" value="Chromosome 4"/>
</dbReference>
<name>A0AAF0TLF6_SOLVR</name>
<protein>
    <submittedName>
        <fullName evidence="1">Uncharacterized protein</fullName>
    </submittedName>
</protein>